<protein>
    <submittedName>
        <fullName evidence="6">Methyl-accepting chemotaxis protein 4</fullName>
    </submittedName>
</protein>
<feature type="coiled-coil region" evidence="3">
    <location>
        <begin position="87"/>
        <end position="114"/>
    </location>
</feature>
<evidence type="ECO:0000256" key="2">
    <source>
        <dbReference type="PROSITE-ProRule" id="PRU00284"/>
    </source>
</evidence>
<evidence type="ECO:0000256" key="3">
    <source>
        <dbReference type="SAM" id="Coils"/>
    </source>
</evidence>
<dbReference type="Pfam" id="PF00015">
    <property type="entry name" value="MCPsignal"/>
    <property type="match status" value="1"/>
</dbReference>
<dbReference type="RefSeq" id="WP_084785665.1">
    <property type="nucleotide sequence ID" value="NZ_LTBC01000017.1"/>
</dbReference>
<keyword evidence="4" id="KW-0812">Transmembrane</keyword>
<accession>A0A151ATT7</accession>
<name>A0A151ATT7_9FIRM</name>
<evidence type="ECO:0000313" key="7">
    <source>
        <dbReference type="Proteomes" id="UP000075670"/>
    </source>
</evidence>
<organism evidence="6 7">
    <name type="scientific">Moorella mulderi DSM 14980</name>
    <dbReference type="NCBI Taxonomy" id="1122241"/>
    <lineage>
        <taxon>Bacteria</taxon>
        <taxon>Bacillati</taxon>
        <taxon>Bacillota</taxon>
        <taxon>Clostridia</taxon>
        <taxon>Neomoorellales</taxon>
        <taxon>Neomoorellaceae</taxon>
        <taxon>Neomoorella</taxon>
    </lineage>
</organism>
<dbReference type="InterPro" id="IPR029151">
    <property type="entry name" value="Sensor-like_sf"/>
</dbReference>
<dbReference type="Gene3D" id="1.10.287.950">
    <property type="entry name" value="Methyl-accepting chemotaxis protein"/>
    <property type="match status" value="1"/>
</dbReference>
<proteinExistence type="predicted"/>
<dbReference type="Gene3D" id="3.30.450.20">
    <property type="entry name" value="PAS domain"/>
    <property type="match status" value="1"/>
</dbReference>
<dbReference type="Proteomes" id="UP000075670">
    <property type="component" value="Unassembled WGS sequence"/>
</dbReference>
<dbReference type="PANTHER" id="PTHR32089">
    <property type="entry name" value="METHYL-ACCEPTING CHEMOTAXIS PROTEIN MCPB"/>
    <property type="match status" value="1"/>
</dbReference>
<dbReference type="GO" id="GO:0006935">
    <property type="term" value="P:chemotaxis"/>
    <property type="evidence" value="ECO:0007669"/>
    <property type="project" value="UniProtKB-KW"/>
</dbReference>
<keyword evidence="3" id="KW-0175">Coiled coil</keyword>
<keyword evidence="1 2" id="KW-0807">Transducer</keyword>
<feature type="transmembrane region" description="Helical" evidence="4">
    <location>
        <begin position="12"/>
        <end position="31"/>
    </location>
</feature>
<evidence type="ECO:0000313" key="6">
    <source>
        <dbReference type="EMBL" id="KYH30960.1"/>
    </source>
</evidence>
<dbReference type="PROSITE" id="PS50111">
    <property type="entry name" value="CHEMOTAXIS_TRANSDUC_2"/>
    <property type="match status" value="1"/>
</dbReference>
<dbReference type="GO" id="GO:0007165">
    <property type="term" value="P:signal transduction"/>
    <property type="evidence" value="ECO:0007669"/>
    <property type="project" value="UniProtKB-KW"/>
</dbReference>
<dbReference type="CDD" id="cd18773">
    <property type="entry name" value="PDC1_HK_sensor"/>
    <property type="match status" value="1"/>
</dbReference>
<dbReference type="InterPro" id="IPR004089">
    <property type="entry name" value="MCPsignal_dom"/>
</dbReference>
<dbReference type="OrthoDB" id="9816519at2"/>
<dbReference type="SUPFAM" id="SSF58104">
    <property type="entry name" value="Methyl-accepting chemotaxis protein (MCP) signaling domain"/>
    <property type="match status" value="1"/>
</dbReference>
<dbReference type="EMBL" id="LTBC01000017">
    <property type="protein sequence ID" value="KYH30960.1"/>
    <property type="molecule type" value="Genomic_DNA"/>
</dbReference>
<reference evidence="6 7" key="1">
    <citation type="submission" date="2016-02" db="EMBL/GenBank/DDBJ databases">
        <title>Genome sequence of Moorella mulderi DSM 14980.</title>
        <authorList>
            <person name="Poehlein A."/>
            <person name="Daniel R."/>
        </authorList>
    </citation>
    <scope>NUCLEOTIDE SEQUENCE [LARGE SCALE GENOMIC DNA]</scope>
    <source>
        <strain evidence="6 7">DSM 14980</strain>
    </source>
</reference>
<dbReference type="PATRIC" id="fig|1122241.3.peg.2918"/>
<dbReference type="PANTHER" id="PTHR32089:SF112">
    <property type="entry name" value="LYSOZYME-LIKE PROTEIN-RELATED"/>
    <property type="match status" value="1"/>
</dbReference>
<keyword evidence="4" id="KW-1133">Transmembrane helix</keyword>
<feature type="domain" description="Methyl-accepting transducer" evidence="5">
    <location>
        <begin position="83"/>
        <end position="340"/>
    </location>
</feature>
<evidence type="ECO:0000256" key="1">
    <source>
        <dbReference type="ARBA" id="ARBA00023224"/>
    </source>
</evidence>
<keyword evidence="4" id="KW-0472">Membrane</keyword>
<sequence length="493" mass="53044">MNGCLRAASRLWGIVAVLGGTMVGVLGGWWWPHPLAVTASALMAALAAVTIVLLRTRQELGDLSEKLVCTIEKPGGGRKLEGEFPALQCALQQVKNLEERLRALTLDYQATASQVFSAVEQMSLASRNAGEAVSAFHQLQKVAGTISDLGQELTREVSGNRQSVDKCQEVLQQALSAIDRIRLDSTRISEEIAGLRRAVSQVDEIVASIGQISQHTRLLSLNAAIEAARAGEHGRGFTIVAGEVKKLSDRTQQAVEQTGLILQEIKEKMEQVVARIQAGQEGIDAGVQETGRVKESIACLEQEVAGISSRVDEAYQEINGYLQQLGAAVEILDNSFASIQKVGGMLAEVAGVVEKNANAGDLDGLTGENPPQDEARMEPVMAALRELSCRPEIQVLDPGSHGVVLREWLAKRPDVEAVYSNRSDGTFIFSQPPAALANARIRPWWQRAMAGEEYISTVYVSAITRQPCRTLSLPIRDGSGRIVGVLAADVSLA</sequence>
<keyword evidence="7" id="KW-1185">Reference proteome</keyword>
<dbReference type="GO" id="GO:0005886">
    <property type="term" value="C:plasma membrane"/>
    <property type="evidence" value="ECO:0007669"/>
    <property type="project" value="UniProtKB-SubCell"/>
</dbReference>
<comment type="caution">
    <text evidence="6">The sequence shown here is derived from an EMBL/GenBank/DDBJ whole genome shotgun (WGS) entry which is preliminary data.</text>
</comment>
<feature type="transmembrane region" description="Helical" evidence="4">
    <location>
        <begin position="37"/>
        <end position="54"/>
    </location>
</feature>
<evidence type="ECO:0000256" key="4">
    <source>
        <dbReference type="SAM" id="Phobius"/>
    </source>
</evidence>
<dbReference type="AlphaFoldDB" id="A0A151ATT7"/>
<evidence type="ECO:0000259" key="5">
    <source>
        <dbReference type="PROSITE" id="PS50111"/>
    </source>
</evidence>
<dbReference type="SUPFAM" id="SSF103190">
    <property type="entry name" value="Sensory domain-like"/>
    <property type="match status" value="1"/>
</dbReference>
<gene>
    <name evidence="6" type="primary">mcp4_3</name>
    <name evidence="6" type="ORF">MOMUL_27440</name>
</gene>
<dbReference type="SMART" id="SM00283">
    <property type="entry name" value="MA"/>
    <property type="match status" value="1"/>
</dbReference>